<evidence type="ECO:0000313" key="2">
    <source>
        <dbReference type="EMBL" id="MFC5498481.1"/>
    </source>
</evidence>
<evidence type="ECO:0000259" key="1">
    <source>
        <dbReference type="Pfam" id="PF13609"/>
    </source>
</evidence>
<dbReference type="Gene3D" id="2.40.160.10">
    <property type="entry name" value="Porin"/>
    <property type="match status" value="1"/>
</dbReference>
<proteinExistence type="predicted"/>
<dbReference type="EMBL" id="JBHSMF010000006">
    <property type="protein sequence ID" value="MFC5498481.1"/>
    <property type="molecule type" value="Genomic_DNA"/>
</dbReference>
<gene>
    <name evidence="2" type="ORF">ACFPOE_13125</name>
</gene>
<dbReference type="RefSeq" id="WP_376850533.1">
    <property type="nucleotide sequence ID" value="NZ_JBHSMF010000006.1"/>
</dbReference>
<dbReference type="InterPro" id="IPR023614">
    <property type="entry name" value="Porin_dom_sf"/>
</dbReference>
<comment type="caution">
    <text evidence="2">The sequence shown here is derived from an EMBL/GenBank/DDBJ whole genome shotgun (WGS) entry which is preliminary data.</text>
</comment>
<sequence>MPAALAAATLLATGARADEPARPMFSFSGFGTLGLVHSSEKNADFVSSSLKPNGAGFTRSWSADVDSRVAAQVTANFTPQLSGVLQVISEQNYDNSYRPHVEWANIRYQLTPDFSVRAGRAVLPTFLLSDTRKVAYTYPWVRPPSEVYELVPLSSSDGVEARYQAHFGELVNTVQVNLGQRSARLVGGGDEVTARDAWSITNTAESGPLLLRITYQKARLNLSSVNALFGGFRQFGPQGIAIANQYDPNGKPFSFAGLGASYDPGKWFVMSEWARSESSSVLGTRVGWYASGGYRLGEFTPYVLYARVRAGKVSDPGLAVAGLPPALAGPATALNGGLNAALAQSAPVQSTVSIGARWDFAKSAALKLQFDHTHLGPGSSGALRNMQPGFQPGGQLNVFSASVDVVF</sequence>
<dbReference type="Proteomes" id="UP001596037">
    <property type="component" value="Unassembled WGS sequence"/>
</dbReference>
<evidence type="ECO:0000313" key="3">
    <source>
        <dbReference type="Proteomes" id="UP001596037"/>
    </source>
</evidence>
<dbReference type="InterPro" id="IPR033900">
    <property type="entry name" value="Gram_neg_porin_domain"/>
</dbReference>
<accession>A0ABW0NCU5</accession>
<keyword evidence="3" id="KW-1185">Reference proteome</keyword>
<dbReference type="Pfam" id="PF13609">
    <property type="entry name" value="Porin_4"/>
    <property type="match status" value="1"/>
</dbReference>
<protein>
    <recommendedName>
        <fullName evidence="1">Porin domain-containing protein</fullName>
    </recommendedName>
</protein>
<reference evidence="3" key="1">
    <citation type="journal article" date="2019" name="Int. J. Syst. Evol. Microbiol.">
        <title>The Global Catalogue of Microorganisms (GCM) 10K type strain sequencing project: providing services to taxonomists for standard genome sequencing and annotation.</title>
        <authorList>
            <consortium name="The Broad Institute Genomics Platform"/>
            <consortium name="The Broad Institute Genome Sequencing Center for Infectious Disease"/>
            <person name="Wu L."/>
            <person name="Ma J."/>
        </authorList>
    </citation>
    <scope>NUCLEOTIDE SEQUENCE [LARGE SCALE GENOMIC DNA]</scope>
    <source>
        <strain evidence="3">CCUG 57401</strain>
    </source>
</reference>
<dbReference type="SUPFAM" id="SSF56935">
    <property type="entry name" value="Porins"/>
    <property type="match status" value="1"/>
</dbReference>
<name>A0ABW0NCU5_9BURK</name>
<organism evidence="2 3">
    <name type="scientific">Caenimonas terrae</name>
    <dbReference type="NCBI Taxonomy" id="696074"/>
    <lineage>
        <taxon>Bacteria</taxon>
        <taxon>Pseudomonadati</taxon>
        <taxon>Pseudomonadota</taxon>
        <taxon>Betaproteobacteria</taxon>
        <taxon>Burkholderiales</taxon>
        <taxon>Comamonadaceae</taxon>
        <taxon>Caenimonas</taxon>
    </lineage>
</organism>
<feature type="domain" description="Porin" evidence="1">
    <location>
        <begin position="4"/>
        <end position="373"/>
    </location>
</feature>